<dbReference type="Gene3D" id="3.40.50.880">
    <property type="match status" value="1"/>
</dbReference>
<sequence>MRASISFLLLIIIPFFAKAQKSISYAKEIGNTIMNMWKDSLSSGNKPAKWRYDQDVILQGMQGLWKATGTGRYFSYIQKSIDRFLDEDGNISTYTFDNLTLDNIAPGRDILLLYNVTGKKKYLNAVNLLRKQLNSQPRTHEGGFWHKKIYPNQMWLDGLFMAEPFYTEYANTFHEDSDYSDIAKQFILMERNARDIKTGLLYHGYDASKQEKWANKQTGLSSNFWARAMGWYGMGLVDVLEDFPQNVPERKDLIGILNRFAVAIAKVQDKKTGLWWDVLDKPGKEKNYPEASASCMFVYVLAKGVRLGYLPPSYLTVAKKGYNGIIKNFIKRDANGQLNLNGTVSVSGLGGHLYRDGSYDYYTSEKIAANDPKGVGAFLLASNEIEMLPTLALGKGNAVLLDNYFNHETKKDITGKTVQWHYVWNEMDNGGYSMFGNIFHKYGVRTKSIPVAPTSNNLKNSNIYIIVDPDTDKENERPNYIENNDINAIYNWVKAGGVLLLFSNDSGNAEFAHLNRLAAKFGIQFNYDSKNKETGTNFEMAAVNIPAGNTIFKDVKKVYIKEYSSLSVKAPAAVMLKQDENNVIAVAKVGKGTVFAIGDPWFYNEYEDGRKIPMDFENYKASEDLVKWVIAQTK</sequence>
<dbReference type="PANTHER" id="PTHR33886:SF8">
    <property type="entry name" value="UNSATURATED RHAMNOGALACTURONAN HYDROLASE (EUROFUNG)"/>
    <property type="match status" value="1"/>
</dbReference>
<evidence type="ECO:0000313" key="2">
    <source>
        <dbReference type="EMBL" id="KAA9038057.1"/>
    </source>
</evidence>
<dbReference type="InterPro" id="IPR012341">
    <property type="entry name" value="6hp_glycosidase-like_sf"/>
</dbReference>
<dbReference type="SUPFAM" id="SSF48208">
    <property type="entry name" value="Six-hairpin glycosidases"/>
    <property type="match status" value="1"/>
</dbReference>
<dbReference type="GO" id="GO:0005975">
    <property type="term" value="P:carbohydrate metabolic process"/>
    <property type="evidence" value="ECO:0007669"/>
    <property type="project" value="InterPro"/>
</dbReference>
<dbReference type="InterPro" id="IPR008928">
    <property type="entry name" value="6-hairpin_glycosidase_sf"/>
</dbReference>
<dbReference type="AlphaFoldDB" id="A0A5J5IE19"/>
<protein>
    <submittedName>
        <fullName evidence="2">Glycoside hydrolase family 88 protein</fullName>
    </submittedName>
</protein>
<name>A0A5J5IE19_9BACT</name>
<organism evidence="2 3">
    <name type="scientific">Ginsengibacter hankyongi</name>
    <dbReference type="NCBI Taxonomy" id="2607284"/>
    <lineage>
        <taxon>Bacteria</taxon>
        <taxon>Pseudomonadati</taxon>
        <taxon>Bacteroidota</taxon>
        <taxon>Chitinophagia</taxon>
        <taxon>Chitinophagales</taxon>
        <taxon>Chitinophagaceae</taxon>
        <taxon>Ginsengibacter</taxon>
    </lineage>
</organism>
<dbReference type="InterPro" id="IPR052043">
    <property type="entry name" value="PolySaccharide_Degr_Enz"/>
</dbReference>
<dbReference type="GO" id="GO:0016787">
    <property type="term" value="F:hydrolase activity"/>
    <property type="evidence" value="ECO:0007669"/>
    <property type="project" value="UniProtKB-KW"/>
</dbReference>
<keyword evidence="3" id="KW-1185">Reference proteome</keyword>
<dbReference type="RefSeq" id="WP_150415617.1">
    <property type="nucleotide sequence ID" value="NZ_VYQF01000004.1"/>
</dbReference>
<dbReference type="SUPFAM" id="SSF52317">
    <property type="entry name" value="Class I glutamine amidotransferase-like"/>
    <property type="match status" value="1"/>
</dbReference>
<proteinExistence type="predicted"/>
<gene>
    <name evidence="2" type="ORF">FW778_14950</name>
</gene>
<evidence type="ECO:0000256" key="1">
    <source>
        <dbReference type="ARBA" id="ARBA00022801"/>
    </source>
</evidence>
<dbReference type="EMBL" id="VYQF01000004">
    <property type="protein sequence ID" value="KAA9038057.1"/>
    <property type="molecule type" value="Genomic_DNA"/>
</dbReference>
<dbReference type="InterPro" id="IPR010905">
    <property type="entry name" value="Glyco_hydro_88"/>
</dbReference>
<keyword evidence="1 2" id="KW-0378">Hydrolase</keyword>
<comment type="caution">
    <text evidence="2">The sequence shown here is derived from an EMBL/GenBank/DDBJ whole genome shotgun (WGS) entry which is preliminary data.</text>
</comment>
<dbReference type="Gene3D" id="1.50.10.10">
    <property type="match status" value="1"/>
</dbReference>
<dbReference type="Pfam" id="PF07470">
    <property type="entry name" value="Glyco_hydro_88"/>
    <property type="match status" value="1"/>
</dbReference>
<dbReference type="InterPro" id="IPR029062">
    <property type="entry name" value="Class_I_gatase-like"/>
</dbReference>
<reference evidence="2 3" key="1">
    <citation type="submission" date="2019-09" db="EMBL/GenBank/DDBJ databases">
        <title>Draft genome sequence of Ginsengibacter sp. BR5-29.</title>
        <authorList>
            <person name="Im W.-T."/>
        </authorList>
    </citation>
    <scope>NUCLEOTIDE SEQUENCE [LARGE SCALE GENOMIC DNA]</scope>
    <source>
        <strain evidence="2 3">BR5-29</strain>
    </source>
</reference>
<accession>A0A5J5IE19</accession>
<dbReference type="Proteomes" id="UP000326903">
    <property type="component" value="Unassembled WGS sequence"/>
</dbReference>
<evidence type="ECO:0000313" key="3">
    <source>
        <dbReference type="Proteomes" id="UP000326903"/>
    </source>
</evidence>
<dbReference type="PANTHER" id="PTHR33886">
    <property type="entry name" value="UNSATURATED RHAMNOGALACTURONAN HYDROLASE (EUROFUNG)"/>
    <property type="match status" value="1"/>
</dbReference>